<comment type="subcellular location">
    <subcellularLocation>
        <location evidence="1">Membrane</location>
        <topology evidence="1">Multi-pass membrane protein</topology>
    </subcellularLocation>
</comment>
<feature type="transmembrane region" description="Helical" evidence="7">
    <location>
        <begin position="106"/>
        <end position="124"/>
    </location>
</feature>
<dbReference type="Proteomes" id="UP000186583">
    <property type="component" value="Unassembled WGS sequence"/>
</dbReference>
<feature type="transmembrane region" description="Helical" evidence="7">
    <location>
        <begin position="380"/>
        <end position="401"/>
    </location>
</feature>
<evidence type="ECO:0000256" key="6">
    <source>
        <dbReference type="SAM" id="MobiDB-lite"/>
    </source>
</evidence>
<keyword evidence="4 7" id="KW-1133">Transmembrane helix</keyword>
<feature type="transmembrane region" description="Helical" evidence="7">
    <location>
        <begin position="185"/>
        <end position="207"/>
    </location>
</feature>
<evidence type="ECO:0000256" key="2">
    <source>
        <dbReference type="ARBA" id="ARBA00022448"/>
    </source>
</evidence>
<keyword evidence="3 7" id="KW-0812">Transmembrane</keyword>
<dbReference type="PANTHER" id="PTHR23504">
    <property type="entry name" value="MAJOR FACILITATOR SUPERFAMILY DOMAIN-CONTAINING PROTEIN 10"/>
    <property type="match status" value="1"/>
</dbReference>
<reference evidence="9 10" key="1">
    <citation type="submission" date="2016-11" db="EMBL/GenBank/DDBJ databases">
        <title>Draft Genome Assembly of Colletotrichum chlorophyti a pathogen of herbaceous plants.</title>
        <authorList>
            <person name="Gan P."/>
            <person name="Narusaka M."/>
            <person name="Tsushima A."/>
            <person name="Narusaka Y."/>
            <person name="Takano Y."/>
            <person name="Shirasu K."/>
        </authorList>
    </citation>
    <scope>NUCLEOTIDE SEQUENCE [LARGE SCALE GENOMIC DNA]</scope>
    <source>
        <strain evidence="9 10">NTL11</strain>
    </source>
</reference>
<dbReference type="GO" id="GO:0022857">
    <property type="term" value="F:transmembrane transporter activity"/>
    <property type="evidence" value="ECO:0007669"/>
    <property type="project" value="InterPro"/>
</dbReference>
<evidence type="ECO:0000313" key="10">
    <source>
        <dbReference type="Proteomes" id="UP000186583"/>
    </source>
</evidence>
<keyword evidence="2" id="KW-0813">Transport</keyword>
<feature type="transmembrane region" description="Helical" evidence="7">
    <location>
        <begin position="440"/>
        <end position="461"/>
    </location>
</feature>
<protein>
    <submittedName>
        <fullName evidence="9">Putative membrane protein YCR023C-like protein 10</fullName>
    </submittedName>
</protein>
<dbReference type="GO" id="GO:0016020">
    <property type="term" value="C:membrane"/>
    <property type="evidence" value="ECO:0007669"/>
    <property type="project" value="UniProtKB-SubCell"/>
</dbReference>
<evidence type="ECO:0000313" key="9">
    <source>
        <dbReference type="EMBL" id="OLN80994.1"/>
    </source>
</evidence>
<evidence type="ECO:0000259" key="8">
    <source>
        <dbReference type="PROSITE" id="PS50850"/>
    </source>
</evidence>
<feature type="transmembrane region" description="Helical" evidence="7">
    <location>
        <begin position="295"/>
        <end position="312"/>
    </location>
</feature>
<feature type="transmembrane region" description="Helical" evidence="7">
    <location>
        <begin position="83"/>
        <end position="100"/>
    </location>
</feature>
<accession>A0A1Q8R9W2</accession>
<sequence length="568" mass="61323">MVKPTKPKLPAKQLAILAVARFAEPLALTSVFPYLPEMIRSFGVDQNDVAKWAGFTSAVFSLSQSVTAVPWGRASDRFGRKPTIIAGLLSTMTFFCVWGVSTSLPMAIAVRAILGSGNGNVGIIRTMVAEMVPEKELQPRAFSIMPLIWSVGSIFGPAFGGFFARPADRFPALFGNSWFFNAYPFALPNFIAAIFFLISVTTATLFLKETLASKRDTPDWGIIMGQRLTRPFRRSHTHHHHHHHAHPRRTSFIDGEATAPLVPTKDIPGSGSQSQEDNKQVLEAPSMNEVFTSQTCINLLCYTFLALHSVAYDQVLPVFLNYPRQVHTPENTHLPFQFSGGFGLGSDRIGTIFTIYGITCGVIQFFVFPPLCNYFGTLRCFRACALTFPVVYVLTPYVVLFESDTGRFAALLVVMFIKAFAVIVGFPCMTILLTNSASSLRILGTLNGFATMFSGFGRAFGPAAAGAAFSWGVSRGYVITAYWFLAVTAVIGAVPIYMLVDNDALTQTPDASDDEDDESSVDDEGYVSEGSGAVASGSGTQGGSETAPLLGAKGGVAGYDSVNPASRS</sequence>
<keyword evidence="10" id="KW-1185">Reference proteome</keyword>
<evidence type="ECO:0000256" key="5">
    <source>
        <dbReference type="ARBA" id="ARBA00023136"/>
    </source>
</evidence>
<evidence type="ECO:0000256" key="3">
    <source>
        <dbReference type="ARBA" id="ARBA00022692"/>
    </source>
</evidence>
<feature type="domain" description="Major facilitator superfamily (MFS) profile" evidence="8">
    <location>
        <begin position="13"/>
        <end position="504"/>
    </location>
</feature>
<dbReference type="InterPro" id="IPR020846">
    <property type="entry name" value="MFS_dom"/>
</dbReference>
<keyword evidence="5 7" id="KW-0472">Membrane</keyword>
<dbReference type="InterPro" id="IPR036259">
    <property type="entry name" value="MFS_trans_sf"/>
</dbReference>
<dbReference type="PROSITE" id="PS50850">
    <property type="entry name" value="MFS"/>
    <property type="match status" value="1"/>
</dbReference>
<evidence type="ECO:0000256" key="7">
    <source>
        <dbReference type="SAM" id="Phobius"/>
    </source>
</evidence>
<dbReference type="InterPro" id="IPR011701">
    <property type="entry name" value="MFS"/>
</dbReference>
<dbReference type="Pfam" id="PF07690">
    <property type="entry name" value="MFS_1"/>
    <property type="match status" value="2"/>
</dbReference>
<organism evidence="9 10">
    <name type="scientific">Colletotrichum chlorophyti</name>
    <dbReference type="NCBI Taxonomy" id="708187"/>
    <lineage>
        <taxon>Eukaryota</taxon>
        <taxon>Fungi</taxon>
        <taxon>Dikarya</taxon>
        <taxon>Ascomycota</taxon>
        <taxon>Pezizomycotina</taxon>
        <taxon>Sordariomycetes</taxon>
        <taxon>Hypocreomycetidae</taxon>
        <taxon>Glomerellales</taxon>
        <taxon>Glomerellaceae</taxon>
        <taxon>Colletotrichum</taxon>
    </lineage>
</organism>
<feature type="transmembrane region" description="Helical" evidence="7">
    <location>
        <begin position="144"/>
        <end position="165"/>
    </location>
</feature>
<dbReference type="CDD" id="cd17330">
    <property type="entry name" value="MFS_SLC46_TetA_like"/>
    <property type="match status" value="1"/>
</dbReference>
<feature type="transmembrane region" description="Helical" evidence="7">
    <location>
        <begin position="407"/>
        <end position="433"/>
    </location>
</feature>
<comment type="caution">
    <text evidence="9">The sequence shown here is derived from an EMBL/GenBank/DDBJ whole genome shotgun (WGS) entry which is preliminary data.</text>
</comment>
<feature type="transmembrane region" description="Helical" evidence="7">
    <location>
        <begin position="349"/>
        <end position="368"/>
    </location>
</feature>
<name>A0A1Q8R9W2_9PEZI</name>
<dbReference type="SUPFAM" id="SSF103473">
    <property type="entry name" value="MFS general substrate transporter"/>
    <property type="match status" value="1"/>
</dbReference>
<evidence type="ECO:0000256" key="4">
    <source>
        <dbReference type="ARBA" id="ARBA00022989"/>
    </source>
</evidence>
<dbReference type="PANTHER" id="PTHR23504:SF8">
    <property type="entry name" value="TRANSPORTER, PUTATIVE (AFU_ORTHOLOGUE AFUA_1G03730)-RELATED"/>
    <property type="match status" value="1"/>
</dbReference>
<dbReference type="OrthoDB" id="10262656at2759"/>
<dbReference type="AlphaFoldDB" id="A0A1Q8R9W2"/>
<evidence type="ECO:0000256" key="1">
    <source>
        <dbReference type="ARBA" id="ARBA00004141"/>
    </source>
</evidence>
<gene>
    <name evidence="9" type="ORF">CCHL11_10205</name>
</gene>
<dbReference type="Gene3D" id="1.20.1250.20">
    <property type="entry name" value="MFS general substrate transporter like domains"/>
    <property type="match status" value="1"/>
</dbReference>
<proteinExistence type="predicted"/>
<feature type="transmembrane region" description="Helical" evidence="7">
    <location>
        <begin position="481"/>
        <end position="500"/>
    </location>
</feature>
<feature type="region of interest" description="Disordered" evidence="6">
    <location>
        <begin position="508"/>
        <end position="568"/>
    </location>
</feature>
<dbReference type="EMBL" id="MPGH01000268">
    <property type="protein sequence ID" value="OLN80994.1"/>
    <property type="molecule type" value="Genomic_DNA"/>
</dbReference>
<feature type="compositionally biased region" description="Low complexity" evidence="6">
    <location>
        <begin position="527"/>
        <end position="538"/>
    </location>
</feature>
<feature type="compositionally biased region" description="Acidic residues" evidence="6">
    <location>
        <begin position="511"/>
        <end position="526"/>
    </location>
</feature>